<keyword evidence="6" id="KW-0560">Oxidoreductase</keyword>
<keyword evidence="2" id="KW-0285">Flavoprotein</keyword>
<protein>
    <submittedName>
        <fullName evidence="14">Hybrid-cluster NAD(P)-dependent oxidoreductase</fullName>
    </submittedName>
</protein>
<dbReference type="Gene3D" id="3.40.50.80">
    <property type="entry name" value="Nucleotide-binding domain of ferredoxin-NADP reductase (FNR) module"/>
    <property type="match status" value="1"/>
</dbReference>
<proteinExistence type="inferred from homology"/>
<dbReference type="InterPro" id="IPR039261">
    <property type="entry name" value="FNR_nucleotide-bd"/>
</dbReference>
<dbReference type="InterPro" id="IPR006058">
    <property type="entry name" value="2Fe2S_fd_BS"/>
</dbReference>
<dbReference type="PROSITE" id="PS51085">
    <property type="entry name" value="2FE2S_FER_2"/>
    <property type="match status" value="1"/>
</dbReference>
<reference evidence="14 15" key="1">
    <citation type="submission" date="2016-09" db="EMBL/GenBank/DDBJ databases">
        <title>Alteromonas lipolytica, a new species isolated from sea water.</title>
        <authorList>
            <person name="Wu Y.-H."/>
            <person name="Cheng H."/>
            <person name="Xu X.-W."/>
        </authorList>
    </citation>
    <scope>NUCLEOTIDE SEQUENCE [LARGE SCALE GENOMIC DNA]</scope>
    <source>
        <strain evidence="14 15">JW12</strain>
    </source>
</reference>
<accession>A0A1E8FAH3</accession>
<evidence type="ECO:0000256" key="3">
    <source>
        <dbReference type="ARBA" id="ARBA00022714"/>
    </source>
</evidence>
<name>A0A1E8FAH3_9ALTE</name>
<evidence type="ECO:0000256" key="8">
    <source>
        <dbReference type="ARBA" id="ARBA00023014"/>
    </source>
</evidence>
<evidence type="ECO:0000256" key="1">
    <source>
        <dbReference type="ARBA" id="ARBA00001974"/>
    </source>
</evidence>
<evidence type="ECO:0000256" key="6">
    <source>
        <dbReference type="ARBA" id="ARBA00023002"/>
    </source>
</evidence>
<dbReference type="STRING" id="1856405.BFC17_01210"/>
<comment type="cofactor">
    <cofactor evidence="1">
        <name>FAD</name>
        <dbReference type="ChEBI" id="CHEBI:57692"/>
    </cofactor>
</comment>
<keyword evidence="3" id="KW-0001">2Fe-2S</keyword>
<keyword evidence="4" id="KW-0479">Metal-binding</keyword>
<comment type="cofactor">
    <cofactor evidence="10">
        <name>[2Fe-2S] cluster</name>
        <dbReference type="ChEBI" id="CHEBI:190135"/>
    </cofactor>
</comment>
<dbReference type="PRINTS" id="PR00371">
    <property type="entry name" value="FPNCR"/>
</dbReference>
<evidence type="ECO:0000256" key="2">
    <source>
        <dbReference type="ARBA" id="ARBA00022630"/>
    </source>
</evidence>
<dbReference type="SUPFAM" id="SSF52343">
    <property type="entry name" value="Ferredoxin reductase-like, C-terminal NADP-linked domain"/>
    <property type="match status" value="1"/>
</dbReference>
<keyword evidence="7" id="KW-0408">Iron</keyword>
<evidence type="ECO:0000256" key="9">
    <source>
        <dbReference type="ARBA" id="ARBA00023075"/>
    </source>
</evidence>
<dbReference type="GO" id="GO:0051537">
    <property type="term" value="F:2 iron, 2 sulfur cluster binding"/>
    <property type="evidence" value="ECO:0007669"/>
    <property type="project" value="UniProtKB-KW"/>
</dbReference>
<dbReference type="InterPro" id="IPR036010">
    <property type="entry name" value="2Fe-2S_ferredoxin-like_sf"/>
</dbReference>
<evidence type="ECO:0000256" key="10">
    <source>
        <dbReference type="ARBA" id="ARBA00034078"/>
    </source>
</evidence>
<dbReference type="AlphaFoldDB" id="A0A1E8FAH3"/>
<dbReference type="Pfam" id="PF00111">
    <property type="entry name" value="Fer2"/>
    <property type="match status" value="1"/>
</dbReference>
<keyword evidence="9" id="KW-0830">Ubiquinone</keyword>
<dbReference type="PRINTS" id="PR00406">
    <property type="entry name" value="CYTB5RDTASE"/>
</dbReference>
<evidence type="ECO:0000256" key="4">
    <source>
        <dbReference type="ARBA" id="ARBA00022723"/>
    </source>
</evidence>
<evidence type="ECO:0000256" key="7">
    <source>
        <dbReference type="ARBA" id="ARBA00023004"/>
    </source>
</evidence>
<dbReference type="OrthoDB" id="581532at2"/>
<keyword evidence="8" id="KW-0411">Iron-sulfur</keyword>
<keyword evidence="15" id="KW-1185">Reference proteome</keyword>
<dbReference type="InterPro" id="IPR008333">
    <property type="entry name" value="Cbr1-like_FAD-bd_dom"/>
</dbReference>
<dbReference type="PANTHER" id="PTHR47354">
    <property type="entry name" value="NADH OXIDOREDUCTASE HCR"/>
    <property type="match status" value="1"/>
</dbReference>
<gene>
    <name evidence="14" type="ORF">BFC17_01210</name>
</gene>
<dbReference type="SUPFAM" id="SSF54292">
    <property type="entry name" value="2Fe-2S ferredoxin-like"/>
    <property type="match status" value="1"/>
</dbReference>
<dbReference type="GO" id="GO:0016491">
    <property type="term" value="F:oxidoreductase activity"/>
    <property type="evidence" value="ECO:0007669"/>
    <property type="project" value="UniProtKB-KW"/>
</dbReference>
<feature type="domain" description="2Fe-2S ferredoxin-type" evidence="12">
    <location>
        <begin position="283"/>
        <end position="367"/>
    </location>
</feature>
<dbReference type="CDD" id="cd00207">
    <property type="entry name" value="fer2"/>
    <property type="match status" value="1"/>
</dbReference>
<dbReference type="Gene3D" id="2.40.30.10">
    <property type="entry name" value="Translation factors"/>
    <property type="match status" value="1"/>
</dbReference>
<dbReference type="InterPro" id="IPR001433">
    <property type="entry name" value="OxRdtase_FAD/NAD-bd"/>
</dbReference>
<evidence type="ECO:0000256" key="5">
    <source>
        <dbReference type="ARBA" id="ARBA00022827"/>
    </source>
</evidence>
<dbReference type="PROSITE" id="PS51384">
    <property type="entry name" value="FAD_FR"/>
    <property type="match status" value="1"/>
</dbReference>
<dbReference type="InterPro" id="IPR050415">
    <property type="entry name" value="MRET"/>
</dbReference>
<dbReference type="EMBL" id="MJIC01000015">
    <property type="protein sequence ID" value="OFI32924.1"/>
    <property type="molecule type" value="Genomic_DNA"/>
</dbReference>
<evidence type="ECO:0000259" key="12">
    <source>
        <dbReference type="PROSITE" id="PS51085"/>
    </source>
</evidence>
<dbReference type="Proteomes" id="UP000176037">
    <property type="component" value="Unassembled WGS sequence"/>
</dbReference>
<dbReference type="InterPro" id="IPR012675">
    <property type="entry name" value="Beta-grasp_dom_sf"/>
</dbReference>
<dbReference type="SUPFAM" id="SSF63380">
    <property type="entry name" value="Riboflavin synthase domain-like"/>
    <property type="match status" value="1"/>
</dbReference>
<evidence type="ECO:0000313" key="15">
    <source>
        <dbReference type="Proteomes" id="UP000176037"/>
    </source>
</evidence>
<dbReference type="InterPro" id="IPR001041">
    <property type="entry name" value="2Fe-2S_ferredoxin-type"/>
</dbReference>
<feature type="domain" description="FAD-binding FR-type" evidence="13">
    <location>
        <begin position="16"/>
        <end position="119"/>
    </location>
</feature>
<organism evidence="14 15">
    <name type="scientific">Alteromonas lipolytica</name>
    <dbReference type="NCBI Taxonomy" id="1856405"/>
    <lineage>
        <taxon>Bacteria</taxon>
        <taxon>Pseudomonadati</taxon>
        <taxon>Pseudomonadota</taxon>
        <taxon>Gammaproteobacteria</taxon>
        <taxon>Alteromonadales</taxon>
        <taxon>Alteromonadaceae</taxon>
        <taxon>Alteromonas/Salinimonas group</taxon>
        <taxon>Alteromonas</taxon>
    </lineage>
</organism>
<sequence>MTENFLTDVNTQSWANGRHEVQCVNVIYETSDVYTFCFKSTAPVMHFYKPGQFVTFELEIGSNQVFRSYTISSSPSVPYSFSVTIKRIPGGEVSNWMHDNVKVGDILVIHGPTGNFNCFDIVSEKVLMLSGGVGITPIMSMVRWWNDTSAAVDINFIHSARTPRDIIYYRELKMMDARLDNFNLNIICQRYENGESWNGYSGFLDIEKLRIMAPDFLQRTVFCCGPAVYMEAVRNMLQEAGFDMANYHEESFGMPPVAVEAIQDAQQQAEDNAAIDIDTDDLLNVEFLETGKSIKIQPGQTIHTAAAMVGLHIPKGCGMGMCGTCLVKKTKGDVEMAHNGGITDEDLEDGYVLSCCSVPLTDVAVEY</sequence>
<evidence type="ECO:0000313" key="14">
    <source>
        <dbReference type="EMBL" id="OFI32924.1"/>
    </source>
</evidence>
<dbReference type="Gene3D" id="3.10.20.30">
    <property type="match status" value="1"/>
</dbReference>
<dbReference type="InterPro" id="IPR001709">
    <property type="entry name" value="Flavoprot_Pyr_Nucl_cyt_Rdtase"/>
</dbReference>
<evidence type="ECO:0000259" key="13">
    <source>
        <dbReference type="PROSITE" id="PS51384"/>
    </source>
</evidence>
<keyword evidence="5" id="KW-0274">FAD</keyword>
<comment type="similarity">
    <text evidence="11">In the N-terminal section; belongs to the FAD-binding oxidoreductase type 6 family.</text>
</comment>
<dbReference type="InterPro" id="IPR017927">
    <property type="entry name" value="FAD-bd_FR_type"/>
</dbReference>
<dbReference type="PANTHER" id="PTHR47354:SF6">
    <property type="entry name" value="NADH OXIDOREDUCTASE HCR"/>
    <property type="match status" value="1"/>
</dbReference>
<dbReference type="InterPro" id="IPR017938">
    <property type="entry name" value="Riboflavin_synthase-like_b-brl"/>
</dbReference>
<dbReference type="GO" id="GO:0046872">
    <property type="term" value="F:metal ion binding"/>
    <property type="evidence" value="ECO:0007669"/>
    <property type="project" value="UniProtKB-KW"/>
</dbReference>
<dbReference type="Pfam" id="PF00175">
    <property type="entry name" value="NAD_binding_1"/>
    <property type="match status" value="1"/>
</dbReference>
<evidence type="ECO:0000256" key="11">
    <source>
        <dbReference type="ARBA" id="ARBA00061434"/>
    </source>
</evidence>
<dbReference type="Pfam" id="PF00970">
    <property type="entry name" value="FAD_binding_6"/>
    <property type="match status" value="1"/>
</dbReference>
<dbReference type="PROSITE" id="PS00197">
    <property type="entry name" value="2FE2S_FER_1"/>
    <property type="match status" value="1"/>
</dbReference>
<dbReference type="CDD" id="cd06215">
    <property type="entry name" value="FNR_iron_sulfur_binding_1"/>
    <property type="match status" value="1"/>
</dbReference>
<comment type="caution">
    <text evidence="14">The sequence shown here is derived from an EMBL/GenBank/DDBJ whole genome shotgun (WGS) entry which is preliminary data.</text>
</comment>
<dbReference type="RefSeq" id="WP_070177301.1">
    <property type="nucleotide sequence ID" value="NZ_BMJR01000002.1"/>
</dbReference>